<evidence type="ECO:0000313" key="2">
    <source>
        <dbReference type="EMBL" id="MFD0629342.1"/>
    </source>
</evidence>
<reference evidence="3" key="3">
    <citation type="submission" date="2024-09" db="EMBL/GenBank/DDBJ databases">
        <authorList>
            <person name="Sun Q."/>
            <person name="Mori K."/>
        </authorList>
    </citation>
    <scope>NUCLEOTIDE SEQUENCE</scope>
    <source>
        <strain evidence="3">JCM 12607</strain>
    </source>
</reference>
<gene>
    <name evidence="2" type="ORF">ACFQ2K_48795</name>
    <name evidence="3" type="ORF">ACFQ2K_52685</name>
</gene>
<dbReference type="EMBL" id="JBHTGL010000008">
    <property type="protein sequence ID" value="MFD0629342.1"/>
    <property type="molecule type" value="Genomic_DNA"/>
</dbReference>
<dbReference type="Proteomes" id="UP001596915">
    <property type="component" value="Unassembled WGS sequence"/>
</dbReference>
<evidence type="ECO:0000256" key="1">
    <source>
        <dbReference type="SAM" id="MobiDB-lite"/>
    </source>
</evidence>
<sequence>MVRSKQDAAWADGIAVARQYAAAHGHFLSPDHSDVGQAPDRCVGKEREGGGAQGAGERGAARGRPFCSVGGRGDVRHRGTRAVVSDIDGISDVITLAATVPP</sequence>
<accession>A0ABW2X7X4</accession>
<protein>
    <submittedName>
        <fullName evidence="3">Uncharacterized protein</fullName>
    </submittedName>
</protein>
<dbReference type="EMBL" id="JBHTGL010000011">
    <property type="protein sequence ID" value="MFD0629957.1"/>
    <property type="molecule type" value="Genomic_DNA"/>
</dbReference>
<comment type="caution">
    <text evidence="3">The sequence shown here is derived from an EMBL/GenBank/DDBJ whole genome shotgun (WGS) entry which is preliminary data.</text>
</comment>
<feature type="region of interest" description="Disordered" evidence="1">
    <location>
        <begin position="27"/>
        <end position="72"/>
    </location>
</feature>
<name>A0ABW2X7X4_9ACTN</name>
<proteinExistence type="predicted"/>
<reference evidence="3" key="1">
    <citation type="journal article" date="2014" name="Int. J. Syst. Evol. Microbiol.">
        <title>Complete genome of a new Firmicutes species belonging to the dominant human colonic microbiota ('Ruminococcus bicirculans') reveals two chromosomes and a selective capacity to utilize plant glucans.</title>
        <authorList>
            <consortium name="NISC Comparative Sequencing Program"/>
            <person name="Wegmann U."/>
            <person name="Louis P."/>
            <person name="Goesmann A."/>
            <person name="Henrissat B."/>
            <person name="Duncan S.H."/>
            <person name="Flint H.J."/>
        </authorList>
    </citation>
    <scope>NUCLEOTIDE SEQUENCE</scope>
    <source>
        <strain evidence="3">JCM 12607</strain>
    </source>
</reference>
<evidence type="ECO:0000313" key="4">
    <source>
        <dbReference type="Proteomes" id="UP001596915"/>
    </source>
</evidence>
<reference evidence="4" key="2">
    <citation type="journal article" date="2019" name="Int. J. Syst. Evol. Microbiol.">
        <title>The Global Catalogue of Microorganisms (GCM) 10K type strain sequencing project: providing services to taxonomists for standard genome sequencing and annotation.</title>
        <authorList>
            <consortium name="The Broad Institute Genomics Platform"/>
            <consortium name="The Broad Institute Genome Sequencing Center for Infectious Disease"/>
            <person name="Wu L."/>
            <person name="Ma J."/>
        </authorList>
    </citation>
    <scope>NUCLEOTIDE SEQUENCE [LARGE SCALE GENOMIC DNA]</scope>
    <source>
        <strain evidence="4">JCM 12607</strain>
    </source>
</reference>
<evidence type="ECO:0000313" key="3">
    <source>
        <dbReference type="EMBL" id="MFD0629957.1"/>
    </source>
</evidence>
<organism evidence="3 4">
    <name type="scientific">Streptomyces sanglieri</name>
    <dbReference type="NCBI Taxonomy" id="193460"/>
    <lineage>
        <taxon>Bacteria</taxon>
        <taxon>Bacillati</taxon>
        <taxon>Actinomycetota</taxon>
        <taxon>Actinomycetes</taxon>
        <taxon>Kitasatosporales</taxon>
        <taxon>Streptomycetaceae</taxon>
        <taxon>Streptomyces</taxon>
    </lineage>
</organism>
<keyword evidence="4" id="KW-1185">Reference proteome</keyword>